<dbReference type="PANTHER" id="PTHR45008">
    <property type="entry name" value="PTS SYSTEM GLUCOSE-SPECIFIC EIIA COMPONENT"/>
    <property type="match status" value="1"/>
</dbReference>
<evidence type="ECO:0000256" key="1">
    <source>
        <dbReference type="ARBA" id="ARBA00004496"/>
    </source>
</evidence>
<dbReference type="PROSITE" id="PS51093">
    <property type="entry name" value="PTS_EIIA_TYPE_1"/>
    <property type="match status" value="1"/>
</dbReference>
<dbReference type="Proteomes" id="UP000198976">
    <property type="component" value="Chromosome I"/>
</dbReference>
<accession>A0ABY0V7F4</accession>
<proteinExistence type="predicted"/>
<evidence type="ECO:0000256" key="6">
    <source>
        <dbReference type="ARBA" id="ARBA00022777"/>
    </source>
</evidence>
<dbReference type="InterPro" id="IPR001127">
    <property type="entry name" value="PTS_EIIA_1_perm"/>
</dbReference>
<evidence type="ECO:0000256" key="2">
    <source>
        <dbReference type="ARBA" id="ARBA00022448"/>
    </source>
</evidence>
<organism evidence="8 9">
    <name type="scientific">Schaalia radingae</name>
    <dbReference type="NCBI Taxonomy" id="131110"/>
    <lineage>
        <taxon>Bacteria</taxon>
        <taxon>Bacillati</taxon>
        <taxon>Actinomycetota</taxon>
        <taxon>Actinomycetes</taxon>
        <taxon>Actinomycetales</taxon>
        <taxon>Actinomycetaceae</taxon>
        <taxon>Schaalia</taxon>
    </lineage>
</organism>
<keyword evidence="3" id="KW-0762">Sugar transport</keyword>
<dbReference type="PROSITE" id="PS00371">
    <property type="entry name" value="PTS_EIIA_TYPE_1_HIS"/>
    <property type="match status" value="1"/>
</dbReference>
<keyword evidence="4" id="KW-0808">Transferase</keyword>
<reference evidence="8 9" key="1">
    <citation type="submission" date="2016-10" db="EMBL/GenBank/DDBJ databases">
        <authorList>
            <person name="Varghese N."/>
            <person name="Submissions S."/>
        </authorList>
    </citation>
    <scope>NUCLEOTIDE SEQUENCE [LARGE SCALE GENOMIC DNA]</scope>
    <source>
        <strain evidence="8 9">DSM 9169</strain>
    </source>
</reference>
<keyword evidence="2" id="KW-0813">Transport</keyword>
<evidence type="ECO:0000256" key="3">
    <source>
        <dbReference type="ARBA" id="ARBA00022597"/>
    </source>
</evidence>
<feature type="domain" description="PTS EIIA type-1" evidence="7">
    <location>
        <begin position="20"/>
        <end position="128"/>
    </location>
</feature>
<keyword evidence="9" id="KW-1185">Reference proteome</keyword>
<protein>
    <submittedName>
        <fullName evidence="8">PTS system N-acetylglucosamine-specific IIA component, Glc family</fullName>
    </submittedName>
</protein>
<dbReference type="PANTHER" id="PTHR45008:SF1">
    <property type="entry name" value="PTS SYSTEM GLUCOSE-SPECIFIC EIIA COMPONENT"/>
    <property type="match status" value="1"/>
</dbReference>
<dbReference type="InterPro" id="IPR011055">
    <property type="entry name" value="Dup_hybrid_motif"/>
</dbReference>
<dbReference type="EMBL" id="LT629792">
    <property type="protein sequence ID" value="SDT94286.1"/>
    <property type="molecule type" value="Genomic_DNA"/>
</dbReference>
<evidence type="ECO:0000256" key="4">
    <source>
        <dbReference type="ARBA" id="ARBA00022679"/>
    </source>
</evidence>
<dbReference type="InterPro" id="IPR050890">
    <property type="entry name" value="PTS_EIIA_component"/>
</dbReference>
<keyword evidence="5" id="KW-0598">Phosphotransferase system</keyword>
<dbReference type="Pfam" id="PF00358">
    <property type="entry name" value="PTS_EIIA_1"/>
    <property type="match status" value="1"/>
</dbReference>
<dbReference type="Gene3D" id="2.70.70.10">
    <property type="entry name" value="Glucose Permease (Domain IIA)"/>
    <property type="match status" value="1"/>
</dbReference>
<name>A0ABY0V7F4_9ACTO</name>
<dbReference type="SUPFAM" id="SSF51261">
    <property type="entry name" value="Duplicated hybrid motif"/>
    <property type="match status" value="1"/>
</dbReference>
<evidence type="ECO:0000313" key="8">
    <source>
        <dbReference type="EMBL" id="SDT94286.1"/>
    </source>
</evidence>
<sequence>MTRVLAPLAGQVIPLSDVNDPVFAEKIVGSGLAIIPDTLTAHGHSDVVSPIAGTIIKALPHAFVVRSADGPAVLVHVGLDTVKADTSSFMVVEGDHSTVETAQPVVSWRPAHLVDGGFDLTTPVIVMDSSDAMIGSHAEYGTHVQAGDFLFEILPA</sequence>
<comment type="subcellular location">
    <subcellularLocation>
        <location evidence="1">Cytoplasm</location>
    </subcellularLocation>
</comment>
<keyword evidence="6" id="KW-0418">Kinase</keyword>
<evidence type="ECO:0000259" key="7">
    <source>
        <dbReference type="PROSITE" id="PS51093"/>
    </source>
</evidence>
<dbReference type="RefSeq" id="WP_058236690.1">
    <property type="nucleotide sequence ID" value="NZ_LT629792.1"/>
</dbReference>
<gene>
    <name evidence="8" type="ORF">SAMN04489714_1098</name>
</gene>
<evidence type="ECO:0000313" key="9">
    <source>
        <dbReference type="Proteomes" id="UP000198976"/>
    </source>
</evidence>
<evidence type="ECO:0000256" key="5">
    <source>
        <dbReference type="ARBA" id="ARBA00022683"/>
    </source>
</evidence>